<reference evidence="2" key="1">
    <citation type="submission" date="2025-08" db="UniProtKB">
        <authorList>
            <consortium name="RefSeq"/>
        </authorList>
    </citation>
    <scope>IDENTIFICATION</scope>
    <source>
        <tissue evidence="2">Whole sample</tissue>
    </source>
</reference>
<dbReference type="RefSeq" id="XP_022289521.1">
    <property type="nucleotide sequence ID" value="XM_022433813.1"/>
</dbReference>
<name>A0A8B8ADH8_CRAVI</name>
<proteinExistence type="predicted"/>
<dbReference type="GeneID" id="111101356"/>
<gene>
    <name evidence="2" type="primary">LOC111101356</name>
</gene>
<dbReference type="KEGG" id="cvn:111101356"/>
<dbReference type="Proteomes" id="UP000694844">
    <property type="component" value="Chromosome 6"/>
</dbReference>
<sequence>MVFPFQQNLIDGAQVEYFIDNQYAPPPRTTLPTTEAVLKVPPTLLICETNYLEEIAKEGNICKHLSNSNPKKKKRLICNGYLRKRLCCEMCKNNPSESFSDLVRIVFEAKQKETE</sequence>
<evidence type="ECO:0000313" key="2">
    <source>
        <dbReference type="RefSeq" id="XP_022289521.1"/>
    </source>
</evidence>
<organism evidence="1 2">
    <name type="scientific">Crassostrea virginica</name>
    <name type="common">Eastern oyster</name>
    <dbReference type="NCBI Taxonomy" id="6565"/>
    <lineage>
        <taxon>Eukaryota</taxon>
        <taxon>Metazoa</taxon>
        <taxon>Spiralia</taxon>
        <taxon>Lophotrochozoa</taxon>
        <taxon>Mollusca</taxon>
        <taxon>Bivalvia</taxon>
        <taxon>Autobranchia</taxon>
        <taxon>Pteriomorphia</taxon>
        <taxon>Ostreida</taxon>
        <taxon>Ostreoidea</taxon>
        <taxon>Ostreidae</taxon>
        <taxon>Crassostrea</taxon>
    </lineage>
</organism>
<protein>
    <submittedName>
        <fullName evidence="2">Uncharacterized protein LOC111101356</fullName>
    </submittedName>
</protein>
<accession>A0A8B8ADH8</accession>
<keyword evidence="1" id="KW-1185">Reference proteome</keyword>
<dbReference type="AlphaFoldDB" id="A0A8B8ADH8"/>
<evidence type="ECO:0000313" key="1">
    <source>
        <dbReference type="Proteomes" id="UP000694844"/>
    </source>
</evidence>